<accession>X1U5X8</accession>
<sequence length="96" mass="10356">MVDVGAGFLKAHALHVEEQGDALFESEVAGKLEQSLQFRLTAEDEGDSVLGIGAEVRHGLEAEQCRVFHFLSVVHEDHGLFGQLGNDAVEQSLRGA</sequence>
<name>X1U5X8_9ZZZZ</name>
<dbReference type="EMBL" id="BARW01006307">
    <property type="protein sequence ID" value="GAI87719.1"/>
    <property type="molecule type" value="Genomic_DNA"/>
</dbReference>
<dbReference type="AlphaFoldDB" id="X1U5X8"/>
<gene>
    <name evidence="1" type="ORF">S12H4_13245</name>
</gene>
<proteinExistence type="predicted"/>
<protein>
    <submittedName>
        <fullName evidence="1">Uncharacterized protein</fullName>
    </submittedName>
</protein>
<evidence type="ECO:0000313" key="1">
    <source>
        <dbReference type="EMBL" id="GAI87719.1"/>
    </source>
</evidence>
<reference evidence="1" key="1">
    <citation type="journal article" date="2014" name="Front. Microbiol.">
        <title>High frequency of phylogenetically diverse reductive dehalogenase-homologous genes in deep subseafloor sedimentary metagenomes.</title>
        <authorList>
            <person name="Kawai M."/>
            <person name="Futagami T."/>
            <person name="Toyoda A."/>
            <person name="Takaki Y."/>
            <person name="Nishi S."/>
            <person name="Hori S."/>
            <person name="Arai W."/>
            <person name="Tsubouchi T."/>
            <person name="Morono Y."/>
            <person name="Uchiyama I."/>
            <person name="Ito T."/>
            <person name="Fujiyama A."/>
            <person name="Inagaki F."/>
            <person name="Takami H."/>
        </authorList>
    </citation>
    <scope>NUCLEOTIDE SEQUENCE</scope>
    <source>
        <strain evidence="1">Expedition CK06-06</strain>
    </source>
</reference>
<organism evidence="1">
    <name type="scientific">marine sediment metagenome</name>
    <dbReference type="NCBI Taxonomy" id="412755"/>
    <lineage>
        <taxon>unclassified sequences</taxon>
        <taxon>metagenomes</taxon>
        <taxon>ecological metagenomes</taxon>
    </lineage>
</organism>
<comment type="caution">
    <text evidence="1">The sequence shown here is derived from an EMBL/GenBank/DDBJ whole genome shotgun (WGS) entry which is preliminary data.</text>
</comment>